<gene>
    <name evidence="2" type="ORF">Amon01_000575700</name>
</gene>
<keyword evidence="1" id="KW-0812">Transmembrane</keyword>
<keyword evidence="3" id="KW-1185">Reference proteome</keyword>
<dbReference type="EMBL" id="BSXU01003336">
    <property type="protein sequence ID" value="GMG39941.1"/>
    <property type="molecule type" value="Genomic_DNA"/>
</dbReference>
<dbReference type="InterPro" id="IPR018811">
    <property type="entry name" value="MRX11"/>
</dbReference>
<sequence length="234" mass="26943">MFNLLITRKSFEITSSRLIRPSLSLVSGRRWFSQTVSTHLIYKSQPKIIKQKSANTDTETKKETVSDIEDHVKNKKLAKNKYYQNTPNFLKPYMKELMLRPMQFTLSFLILHEVTAILPFLGLWSLMIKYDWLTNLISSFDFSQEIFQKGVEILDKGLVNLQVNDAQEKLKIVTAGATSYAFTKALLPVRIPICFALAPYFDKYCVRPIGRILSAVFRRKDAGEPIKPPKSKSE</sequence>
<name>A0A9W6Z0W0_AMBMO</name>
<feature type="transmembrane region" description="Helical" evidence="1">
    <location>
        <begin position="104"/>
        <end position="127"/>
    </location>
</feature>
<reference evidence="2" key="1">
    <citation type="submission" date="2023-04" db="EMBL/GenBank/DDBJ databases">
        <title>Ambrosiozyma monospora NBRC 1965.</title>
        <authorList>
            <person name="Ichikawa N."/>
            <person name="Sato H."/>
            <person name="Tonouchi N."/>
        </authorList>
    </citation>
    <scope>NUCLEOTIDE SEQUENCE</scope>
    <source>
        <strain evidence="2">NBRC 1965</strain>
    </source>
</reference>
<protein>
    <submittedName>
        <fullName evidence="2">Unnamed protein product</fullName>
    </submittedName>
</protein>
<accession>A0A9W6Z0W0</accession>
<comment type="caution">
    <text evidence="2">The sequence shown here is derived from an EMBL/GenBank/DDBJ whole genome shotgun (WGS) entry which is preliminary data.</text>
</comment>
<dbReference type="Proteomes" id="UP001165063">
    <property type="component" value="Unassembled WGS sequence"/>
</dbReference>
<evidence type="ECO:0000313" key="3">
    <source>
        <dbReference type="Proteomes" id="UP001165063"/>
    </source>
</evidence>
<dbReference type="OrthoDB" id="5580261at2759"/>
<evidence type="ECO:0000256" key="1">
    <source>
        <dbReference type="SAM" id="Phobius"/>
    </source>
</evidence>
<proteinExistence type="predicted"/>
<dbReference type="PANTHER" id="PTHR28002">
    <property type="entry name" value="MIOREX COMPLEX COMPONENT 11"/>
    <property type="match status" value="1"/>
</dbReference>
<keyword evidence="1" id="KW-0472">Membrane</keyword>
<keyword evidence="1" id="KW-1133">Transmembrane helix</keyword>
<organism evidence="2 3">
    <name type="scientific">Ambrosiozyma monospora</name>
    <name type="common">Yeast</name>
    <name type="synonym">Endomycopsis monosporus</name>
    <dbReference type="NCBI Taxonomy" id="43982"/>
    <lineage>
        <taxon>Eukaryota</taxon>
        <taxon>Fungi</taxon>
        <taxon>Dikarya</taxon>
        <taxon>Ascomycota</taxon>
        <taxon>Saccharomycotina</taxon>
        <taxon>Pichiomycetes</taxon>
        <taxon>Pichiales</taxon>
        <taxon>Pichiaceae</taxon>
        <taxon>Ambrosiozyma</taxon>
    </lineage>
</organism>
<evidence type="ECO:0000313" key="2">
    <source>
        <dbReference type="EMBL" id="GMG39941.1"/>
    </source>
</evidence>
<dbReference type="AlphaFoldDB" id="A0A9W6Z0W0"/>
<dbReference type="Pfam" id="PF10306">
    <property type="entry name" value="FLILHELTA"/>
    <property type="match status" value="1"/>
</dbReference>
<dbReference type="PANTHER" id="PTHR28002:SF1">
    <property type="entry name" value="MIOREX COMPLEX COMPONENT 11"/>
    <property type="match status" value="1"/>
</dbReference>
<dbReference type="GO" id="GO:0005739">
    <property type="term" value="C:mitochondrion"/>
    <property type="evidence" value="ECO:0007669"/>
    <property type="project" value="TreeGrafter"/>
</dbReference>